<feature type="chain" id="PRO_5002433098" evidence="1">
    <location>
        <begin position="17"/>
        <end position="40"/>
    </location>
</feature>
<dbReference type="EMBL" id="GBXM01045566">
    <property type="protein sequence ID" value="JAH63011.1"/>
    <property type="molecule type" value="Transcribed_RNA"/>
</dbReference>
<accession>A0A0E9UAZ9</accession>
<feature type="signal peptide" evidence="1">
    <location>
        <begin position="1"/>
        <end position="16"/>
    </location>
</feature>
<keyword evidence="1" id="KW-0732">Signal</keyword>
<protein>
    <submittedName>
        <fullName evidence="2">Uncharacterized protein</fullName>
    </submittedName>
</protein>
<name>A0A0E9UAZ9_ANGAN</name>
<evidence type="ECO:0000313" key="2">
    <source>
        <dbReference type="EMBL" id="JAH63011.1"/>
    </source>
</evidence>
<evidence type="ECO:0000256" key="1">
    <source>
        <dbReference type="SAM" id="SignalP"/>
    </source>
</evidence>
<organism evidence="2">
    <name type="scientific">Anguilla anguilla</name>
    <name type="common">European freshwater eel</name>
    <name type="synonym">Muraena anguilla</name>
    <dbReference type="NCBI Taxonomy" id="7936"/>
    <lineage>
        <taxon>Eukaryota</taxon>
        <taxon>Metazoa</taxon>
        <taxon>Chordata</taxon>
        <taxon>Craniata</taxon>
        <taxon>Vertebrata</taxon>
        <taxon>Euteleostomi</taxon>
        <taxon>Actinopterygii</taxon>
        <taxon>Neopterygii</taxon>
        <taxon>Teleostei</taxon>
        <taxon>Anguilliformes</taxon>
        <taxon>Anguillidae</taxon>
        <taxon>Anguilla</taxon>
    </lineage>
</organism>
<dbReference type="AlphaFoldDB" id="A0A0E9UAZ9"/>
<reference evidence="2" key="1">
    <citation type="submission" date="2014-11" db="EMBL/GenBank/DDBJ databases">
        <authorList>
            <person name="Amaro Gonzalez C."/>
        </authorList>
    </citation>
    <scope>NUCLEOTIDE SEQUENCE</scope>
</reference>
<reference evidence="2" key="2">
    <citation type="journal article" date="2015" name="Fish Shellfish Immunol.">
        <title>Early steps in the European eel (Anguilla anguilla)-Vibrio vulnificus interaction in the gills: Role of the RtxA13 toxin.</title>
        <authorList>
            <person name="Callol A."/>
            <person name="Pajuelo D."/>
            <person name="Ebbesson L."/>
            <person name="Teles M."/>
            <person name="MacKenzie S."/>
            <person name="Amaro C."/>
        </authorList>
    </citation>
    <scope>NUCLEOTIDE SEQUENCE</scope>
</reference>
<proteinExistence type="predicted"/>
<sequence>MAWSTVVLCLLRVSLRAHLPLVRRQATTPSSWCLSLQEPI</sequence>